<evidence type="ECO:0000256" key="1">
    <source>
        <dbReference type="ARBA" id="ARBA00022801"/>
    </source>
</evidence>
<reference evidence="3" key="1">
    <citation type="submission" date="2021-01" db="EMBL/GenBank/DDBJ databases">
        <authorList>
            <consortium name="Genoscope - CEA"/>
            <person name="William W."/>
        </authorList>
    </citation>
    <scope>NUCLEOTIDE SEQUENCE</scope>
</reference>
<dbReference type="PANTHER" id="PTHR43176">
    <property type="entry name" value="3-HYDROXYISOBUTYRYL-COA HYDROLASE-RELATED"/>
    <property type="match status" value="1"/>
</dbReference>
<protein>
    <recommendedName>
        <fullName evidence="2">Enoyl-CoA hydratase/isomerase domain-containing protein</fullName>
    </recommendedName>
</protein>
<dbReference type="EMBL" id="CAJJDM010000025">
    <property type="protein sequence ID" value="CAD8057698.1"/>
    <property type="molecule type" value="Genomic_DNA"/>
</dbReference>
<name>A0A8S1KR13_PARPR</name>
<dbReference type="CDD" id="cd06558">
    <property type="entry name" value="crotonase-like"/>
    <property type="match status" value="1"/>
</dbReference>
<evidence type="ECO:0000313" key="4">
    <source>
        <dbReference type="Proteomes" id="UP000688137"/>
    </source>
</evidence>
<evidence type="ECO:0000313" key="3">
    <source>
        <dbReference type="EMBL" id="CAD8057698.1"/>
    </source>
</evidence>
<gene>
    <name evidence="3" type="ORF">PPRIM_AZ9-3.1.T0260174</name>
</gene>
<dbReference type="InterPro" id="IPR045004">
    <property type="entry name" value="ECH_dom"/>
</dbReference>
<dbReference type="Pfam" id="PF16113">
    <property type="entry name" value="ECH_2"/>
    <property type="match status" value="1"/>
</dbReference>
<dbReference type="OMA" id="QRCFEPC"/>
<accession>A0A8S1KR13</accession>
<feature type="domain" description="Enoyl-CoA hydratase/isomerase" evidence="2">
    <location>
        <begin position="19"/>
        <end position="352"/>
    </location>
</feature>
<dbReference type="GO" id="GO:0003860">
    <property type="term" value="F:3-hydroxyisobutyryl-CoA hydrolase activity"/>
    <property type="evidence" value="ECO:0007669"/>
    <property type="project" value="InterPro"/>
</dbReference>
<proteinExistence type="predicted"/>
<dbReference type="InterPro" id="IPR032259">
    <property type="entry name" value="HIBYL-CoA-H"/>
</dbReference>
<comment type="caution">
    <text evidence="3">The sequence shown here is derived from an EMBL/GenBank/DDBJ whole genome shotgun (WGS) entry which is preliminary data.</text>
</comment>
<dbReference type="AlphaFoldDB" id="A0A8S1KR13"/>
<dbReference type="PANTHER" id="PTHR43176:SF3">
    <property type="entry name" value="3-HYDROXYISOBUTYRYL-COA HYDROLASE, MITOCHONDRIAL"/>
    <property type="match status" value="1"/>
</dbReference>
<sequence>MRHIARNNCIINKIKDGLATVQFNRPEKLNAVNLEMCEDILESAKLWNEHAVVTILQGNGKTFSVGADFQHLLNISQRTNDQSNVSTNDQLKDISKISQLGDQTKKALYTMNQTKSIMVSIMNGSAIGIGAGFGINSRFKIATENSTFVMPQCKIGMVPDGGSALHFSKLQQNYGLYLGMSGEQIDGIKMVHLGIADFLIDSQCLPEIEEEFEHAYFLRDEESIEEFLLQRFCQRHRTEFNIPKQFENVLGLSSLPSIMSAMEAQFPQQAAEIRKNSAFSVYAFYEQYMRNKKTKLSLKDNLKMEQSILDKVVVRPDLIEGLKSQYVDTSYAPKFNPKTIEEVNQEEIQRCFEPCSRKLFDD</sequence>
<dbReference type="GO" id="GO:0006574">
    <property type="term" value="P:L-valine catabolic process"/>
    <property type="evidence" value="ECO:0007669"/>
    <property type="project" value="TreeGrafter"/>
</dbReference>
<keyword evidence="1" id="KW-0378">Hydrolase</keyword>
<dbReference type="Proteomes" id="UP000688137">
    <property type="component" value="Unassembled WGS sequence"/>
</dbReference>
<keyword evidence="4" id="KW-1185">Reference proteome</keyword>
<organism evidence="3 4">
    <name type="scientific">Paramecium primaurelia</name>
    <dbReference type="NCBI Taxonomy" id="5886"/>
    <lineage>
        <taxon>Eukaryota</taxon>
        <taxon>Sar</taxon>
        <taxon>Alveolata</taxon>
        <taxon>Ciliophora</taxon>
        <taxon>Intramacronucleata</taxon>
        <taxon>Oligohymenophorea</taxon>
        <taxon>Peniculida</taxon>
        <taxon>Parameciidae</taxon>
        <taxon>Paramecium</taxon>
    </lineage>
</organism>
<evidence type="ECO:0000259" key="2">
    <source>
        <dbReference type="Pfam" id="PF16113"/>
    </source>
</evidence>